<accession>A0ABU4YFI5</accession>
<dbReference type="Proteomes" id="UP001280156">
    <property type="component" value="Unassembled WGS sequence"/>
</dbReference>
<feature type="region of interest" description="Disordered" evidence="1">
    <location>
        <begin position="388"/>
        <end position="489"/>
    </location>
</feature>
<organism evidence="2 3">
    <name type="scientific">Mesorhizobium humile</name>
    <dbReference type="NCBI Taxonomy" id="3072313"/>
    <lineage>
        <taxon>Bacteria</taxon>
        <taxon>Pseudomonadati</taxon>
        <taxon>Pseudomonadota</taxon>
        <taxon>Alphaproteobacteria</taxon>
        <taxon>Hyphomicrobiales</taxon>
        <taxon>Phyllobacteriaceae</taxon>
        <taxon>Mesorhizobium</taxon>
    </lineage>
</organism>
<evidence type="ECO:0000313" key="2">
    <source>
        <dbReference type="EMBL" id="MDX8485713.1"/>
    </source>
</evidence>
<sequence>MRGKAVIGRAMEHFTVSSKRRTAPSFCLGAIPNGKPRHTFPGIALALALSAAGPSPALAQDALQPYQLVRSLQLIQDRIAGGDHAALPMQAKLLEMIDARMRDANAEDFKEPKNFRALLVYGMSGGNPVTIAAAASRAVTDPQSLAIAKGVVAYLSGQPAEAIEMLKPIDPMSVPADLGAFLALVKGSLVAADDPAAALAFLDEARLLSPGTLVEEAALRRSVGIAAAQGDAARFALASTQYVASYLYSPYASQFADAFVSGVITLHMAISQDKIADITSMMDPEREKVIYLRIARRAAIDGMTELSTFASAKAELGRNGNGNQDDPRTQLYSSLSTMTSANVDEVRAKLGKIDRGKLSQSDRNLLDAAQAVAGEVMAPVKAAANAKAASKTVARSDEAKSATEASADPANADLPPVEGAMPDQPAVAASHPAVAASDQVKDTPAASLPAVTQPAQASAETAASAPASTDAAPVVQASAPATPDAQDPIDAAVTSTRRQLDQIDQLLGAAPK</sequence>
<comment type="caution">
    <text evidence="2">The sequence shown here is derived from an EMBL/GenBank/DDBJ whole genome shotgun (WGS) entry which is preliminary data.</text>
</comment>
<dbReference type="EMBL" id="JAVIIV010000005">
    <property type="protein sequence ID" value="MDX8485713.1"/>
    <property type="molecule type" value="Genomic_DNA"/>
</dbReference>
<proteinExistence type="predicted"/>
<reference evidence="2 3" key="1">
    <citation type="submission" date="2023-08" db="EMBL/GenBank/DDBJ databases">
        <title>Implementing the SeqCode for naming new Mesorhizobium species isolated from Vachellia karroo root nodules.</title>
        <authorList>
            <person name="Van Lill M."/>
        </authorList>
    </citation>
    <scope>NUCLEOTIDE SEQUENCE [LARGE SCALE GENOMIC DNA]</scope>
    <source>
        <strain evidence="2 3">VK2B</strain>
    </source>
</reference>
<keyword evidence="3" id="KW-1185">Reference proteome</keyword>
<evidence type="ECO:0000313" key="3">
    <source>
        <dbReference type="Proteomes" id="UP001280156"/>
    </source>
</evidence>
<feature type="compositionally biased region" description="Low complexity" evidence="1">
    <location>
        <begin position="425"/>
        <end position="437"/>
    </location>
</feature>
<evidence type="ECO:0000256" key="1">
    <source>
        <dbReference type="SAM" id="MobiDB-lite"/>
    </source>
</evidence>
<feature type="compositionally biased region" description="Low complexity" evidence="1">
    <location>
        <begin position="452"/>
        <end position="473"/>
    </location>
</feature>
<protein>
    <submittedName>
        <fullName evidence="2">Chemotaxis protein MotC</fullName>
    </submittedName>
</protein>
<gene>
    <name evidence="2" type="ORF">RFM52_10940</name>
</gene>
<dbReference type="RefSeq" id="WP_320293181.1">
    <property type="nucleotide sequence ID" value="NZ_JAVIIU010000001.1"/>
</dbReference>
<name>A0ABU4YFI5_9HYPH</name>